<dbReference type="PANTHER" id="PTHR43429:SF1">
    <property type="entry name" value="NAD(P)H SULFUR OXIDOREDUCTASE (COA-DEPENDENT)"/>
    <property type="match status" value="1"/>
</dbReference>
<dbReference type="InterPro" id="IPR036188">
    <property type="entry name" value="FAD/NAD-bd_sf"/>
</dbReference>
<dbReference type="GO" id="GO:0016491">
    <property type="term" value="F:oxidoreductase activity"/>
    <property type="evidence" value="ECO:0007669"/>
    <property type="project" value="UniProtKB-KW"/>
</dbReference>
<dbReference type="Proteomes" id="UP000051733">
    <property type="component" value="Unassembled WGS sequence"/>
</dbReference>
<keyword evidence="7" id="KW-0676">Redox-active center</keyword>
<dbReference type="STRING" id="1423813.FC26_GL000016"/>
<dbReference type="SUPFAM" id="SSF55424">
    <property type="entry name" value="FAD/NAD-linked reductases, dimerisation (C-terminal) domain"/>
    <property type="match status" value="1"/>
</dbReference>
<dbReference type="EMBL" id="AYYY01000007">
    <property type="protein sequence ID" value="KRM62230.1"/>
    <property type="molecule type" value="Genomic_DNA"/>
</dbReference>
<name>A0A0R2AET9_9LACO</name>
<keyword evidence="6" id="KW-0558">Oxidation</keyword>
<evidence type="ECO:0000256" key="2">
    <source>
        <dbReference type="ARBA" id="ARBA00009130"/>
    </source>
</evidence>
<protein>
    <submittedName>
        <fullName evidence="10">NAD(FAD)-dependent dehydrogenase</fullName>
    </submittedName>
</protein>
<keyword evidence="11" id="KW-1185">Reference proteome</keyword>
<organism evidence="10 11">
    <name type="scientific">Paucilactobacillus vaccinostercus DSM 20634</name>
    <dbReference type="NCBI Taxonomy" id="1423813"/>
    <lineage>
        <taxon>Bacteria</taxon>
        <taxon>Bacillati</taxon>
        <taxon>Bacillota</taxon>
        <taxon>Bacilli</taxon>
        <taxon>Lactobacillales</taxon>
        <taxon>Lactobacillaceae</taxon>
        <taxon>Paucilactobacillus</taxon>
    </lineage>
</organism>
<keyword evidence="4" id="KW-0274">FAD</keyword>
<evidence type="ECO:0000256" key="1">
    <source>
        <dbReference type="ARBA" id="ARBA00001974"/>
    </source>
</evidence>
<dbReference type="InterPro" id="IPR023753">
    <property type="entry name" value="FAD/NAD-binding_dom"/>
</dbReference>
<reference evidence="10 11" key="1">
    <citation type="journal article" date="2015" name="Genome Announc.">
        <title>Expanding the biotechnology potential of lactobacilli through comparative genomics of 213 strains and associated genera.</title>
        <authorList>
            <person name="Sun Z."/>
            <person name="Harris H.M."/>
            <person name="McCann A."/>
            <person name="Guo C."/>
            <person name="Argimon S."/>
            <person name="Zhang W."/>
            <person name="Yang X."/>
            <person name="Jeffery I.B."/>
            <person name="Cooney J.C."/>
            <person name="Kagawa T.F."/>
            <person name="Liu W."/>
            <person name="Song Y."/>
            <person name="Salvetti E."/>
            <person name="Wrobel A."/>
            <person name="Rasinkangas P."/>
            <person name="Parkhill J."/>
            <person name="Rea M.C."/>
            <person name="O'Sullivan O."/>
            <person name="Ritari J."/>
            <person name="Douillard F.P."/>
            <person name="Paul Ross R."/>
            <person name="Yang R."/>
            <person name="Briner A.E."/>
            <person name="Felis G.E."/>
            <person name="de Vos W.M."/>
            <person name="Barrangou R."/>
            <person name="Klaenhammer T.R."/>
            <person name="Caufield P.W."/>
            <person name="Cui Y."/>
            <person name="Zhang H."/>
            <person name="O'Toole P.W."/>
        </authorList>
    </citation>
    <scope>NUCLEOTIDE SEQUENCE [LARGE SCALE GENOMIC DNA]</scope>
    <source>
        <strain evidence="10 11">DSM 20634</strain>
    </source>
</reference>
<dbReference type="InterPro" id="IPR050260">
    <property type="entry name" value="FAD-bd_OxRdtase"/>
</dbReference>
<evidence type="ECO:0000256" key="4">
    <source>
        <dbReference type="ARBA" id="ARBA00022827"/>
    </source>
</evidence>
<comment type="caution">
    <text evidence="10">The sequence shown here is derived from an EMBL/GenBank/DDBJ whole genome shotgun (WGS) entry which is preliminary data.</text>
</comment>
<evidence type="ECO:0000256" key="5">
    <source>
        <dbReference type="ARBA" id="ARBA00023002"/>
    </source>
</evidence>
<dbReference type="Pfam" id="PF02852">
    <property type="entry name" value="Pyr_redox_dim"/>
    <property type="match status" value="1"/>
</dbReference>
<feature type="domain" description="Pyridine nucleotide-disulphide oxidoreductase dimerisation" evidence="8">
    <location>
        <begin position="97"/>
        <end position="192"/>
    </location>
</feature>
<dbReference type="Pfam" id="PF07992">
    <property type="entry name" value="Pyr_redox_2"/>
    <property type="match status" value="1"/>
</dbReference>
<dbReference type="Gene3D" id="3.30.390.30">
    <property type="match status" value="1"/>
</dbReference>
<evidence type="ECO:0000313" key="10">
    <source>
        <dbReference type="EMBL" id="KRM62230.1"/>
    </source>
</evidence>
<dbReference type="PATRIC" id="fig|1423813.3.peg.16"/>
<evidence type="ECO:0000256" key="7">
    <source>
        <dbReference type="ARBA" id="ARBA00023284"/>
    </source>
</evidence>
<dbReference type="InterPro" id="IPR016156">
    <property type="entry name" value="FAD/NAD-linked_Rdtase_dimer_sf"/>
</dbReference>
<comment type="cofactor">
    <cofactor evidence="1">
        <name>FAD</name>
        <dbReference type="ChEBI" id="CHEBI:57692"/>
    </cofactor>
</comment>
<sequence>MTTGFMPVTELLEYQVDMDRHGAILVNEFCQTSNPDIYAAGDCCVSHFNPTGESVYAPLATNAVRQGMIVGNNVVAGNTMPYVGTQATSAMSLFGETIASTGLTIEYARKNGFDADCVQFEGTWRPEYMPTTDKLTITLVYDKKSRLILGAQLYCQHDVSQSANAISIAIQNNNTIDDLAFVDMLFQPHFDDPFNYLNLVAQMAVEKERQAGNHHPRYTALGNFHN</sequence>
<dbReference type="Gene3D" id="3.50.50.60">
    <property type="entry name" value="FAD/NAD(P)-binding domain"/>
    <property type="match status" value="1"/>
</dbReference>
<evidence type="ECO:0000259" key="8">
    <source>
        <dbReference type="Pfam" id="PF02852"/>
    </source>
</evidence>
<dbReference type="InterPro" id="IPR004099">
    <property type="entry name" value="Pyr_nucl-diS_OxRdtase_dimer"/>
</dbReference>
<evidence type="ECO:0000256" key="6">
    <source>
        <dbReference type="ARBA" id="ARBA00023097"/>
    </source>
</evidence>
<evidence type="ECO:0000256" key="3">
    <source>
        <dbReference type="ARBA" id="ARBA00022630"/>
    </source>
</evidence>
<proteinExistence type="inferred from homology"/>
<evidence type="ECO:0000313" key="11">
    <source>
        <dbReference type="Proteomes" id="UP000051733"/>
    </source>
</evidence>
<dbReference type="AlphaFoldDB" id="A0A0R2AET9"/>
<keyword evidence="5" id="KW-0560">Oxidoreductase</keyword>
<evidence type="ECO:0000259" key="9">
    <source>
        <dbReference type="Pfam" id="PF07992"/>
    </source>
</evidence>
<gene>
    <name evidence="10" type="ORF">FC26_GL000016</name>
</gene>
<comment type="similarity">
    <text evidence="2">Belongs to the class-III pyridine nucleotide-disulfide oxidoreductase family.</text>
</comment>
<dbReference type="PANTHER" id="PTHR43429">
    <property type="entry name" value="PYRIDINE NUCLEOTIDE-DISULFIDE OXIDOREDUCTASE DOMAIN-CONTAINING"/>
    <property type="match status" value="1"/>
</dbReference>
<keyword evidence="3" id="KW-0285">Flavoprotein</keyword>
<accession>A0A0R2AET9</accession>
<dbReference type="SUPFAM" id="SSF51905">
    <property type="entry name" value="FAD/NAD(P)-binding domain"/>
    <property type="match status" value="1"/>
</dbReference>
<feature type="domain" description="FAD/NAD(P)-binding" evidence="9">
    <location>
        <begin position="2"/>
        <end position="67"/>
    </location>
</feature>